<dbReference type="AlphaFoldDB" id="A0A024GQI9"/>
<accession>A0A024GQI9</accession>
<sequence length="171" mass="20287">MQGAYTVRNFHQHAFDQMQRYLCDTIIEDESHSFGRFVSPLILIPALRSSKVNPSKVHLFHRMLRSAQSFHITYAQYCEVKMDILNLWSRKEKTQPDRLRISRNEFNIIRLIASLAEFRAWTSCSKDHPSKYFAVYYLTVSVVPNSYYHETLCSSLSIRRKTSFRFPHFKI</sequence>
<keyword evidence="2" id="KW-1185">Reference proteome</keyword>
<name>A0A024GQI9_9STRA</name>
<dbReference type="EMBL" id="CAIX01000260">
    <property type="protein sequence ID" value="CCI48971.1"/>
    <property type="molecule type" value="Genomic_DNA"/>
</dbReference>
<organism evidence="1 2">
    <name type="scientific">Albugo candida</name>
    <dbReference type="NCBI Taxonomy" id="65357"/>
    <lineage>
        <taxon>Eukaryota</taxon>
        <taxon>Sar</taxon>
        <taxon>Stramenopiles</taxon>
        <taxon>Oomycota</taxon>
        <taxon>Peronosporomycetes</taxon>
        <taxon>Albuginales</taxon>
        <taxon>Albuginaceae</taxon>
        <taxon>Albugo</taxon>
    </lineage>
</organism>
<dbReference type="Proteomes" id="UP000053237">
    <property type="component" value="Unassembled WGS sequence"/>
</dbReference>
<protein>
    <submittedName>
        <fullName evidence="1">Uncharacterized protein</fullName>
    </submittedName>
</protein>
<proteinExistence type="predicted"/>
<comment type="caution">
    <text evidence="1">The sequence shown here is derived from an EMBL/GenBank/DDBJ whole genome shotgun (WGS) entry which is preliminary data.</text>
</comment>
<evidence type="ECO:0000313" key="1">
    <source>
        <dbReference type="EMBL" id="CCI48971.1"/>
    </source>
</evidence>
<gene>
    <name evidence="1" type="ORF">BN9_101810</name>
</gene>
<reference evidence="1 2" key="1">
    <citation type="submission" date="2012-05" db="EMBL/GenBank/DDBJ databases">
        <title>Recombination and specialization in a pathogen metapopulation.</title>
        <authorList>
            <person name="Gardiner A."/>
            <person name="Kemen E."/>
            <person name="Schultz-Larsen T."/>
            <person name="MacLean D."/>
            <person name="Van Oosterhout C."/>
            <person name="Jones J.D.G."/>
        </authorList>
    </citation>
    <scope>NUCLEOTIDE SEQUENCE [LARGE SCALE GENOMIC DNA]</scope>
    <source>
        <strain evidence="1 2">Ac Nc2</strain>
    </source>
</reference>
<dbReference type="InParanoid" id="A0A024GQI9"/>
<evidence type="ECO:0000313" key="2">
    <source>
        <dbReference type="Proteomes" id="UP000053237"/>
    </source>
</evidence>